<dbReference type="OrthoDB" id="146860at2759"/>
<organism evidence="2 3">
    <name type="scientific">Phytophthora megakarya</name>
    <dbReference type="NCBI Taxonomy" id="4795"/>
    <lineage>
        <taxon>Eukaryota</taxon>
        <taxon>Sar</taxon>
        <taxon>Stramenopiles</taxon>
        <taxon>Oomycota</taxon>
        <taxon>Peronosporomycetes</taxon>
        <taxon>Peronosporales</taxon>
        <taxon>Peronosporaceae</taxon>
        <taxon>Phytophthora</taxon>
    </lineage>
</organism>
<dbReference type="AlphaFoldDB" id="A0A225UNI4"/>
<feature type="region of interest" description="Disordered" evidence="1">
    <location>
        <begin position="81"/>
        <end position="139"/>
    </location>
</feature>
<accession>A0A225UNI4</accession>
<gene>
    <name evidence="2" type="ORF">PHMEG_00035573</name>
</gene>
<dbReference type="Proteomes" id="UP000198211">
    <property type="component" value="Unassembled WGS sequence"/>
</dbReference>
<feature type="compositionally biased region" description="Basic and acidic residues" evidence="1">
    <location>
        <begin position="122"/>
        <end position="139"/>
    </location>
</feature>
<evidence type="ECO:0000256" key="1">
    <source>
        <dbReference type="SAM" id="MobiDB-lite"/>
    </source>
</evidence>
<keyword evidence="3" id="KW-1185">Reference proteome</keyword>
<evidence type="ECO:0000313" key="2">
    <source>
        <dbReference type="EMBL" id="OWY94642.1"/>
    </source>
</evidence>
<reference evidence="3" key="1">
    <citation type="submission" date="2017-03" db="EMBL/GenBank/DDBJ databases">
        <title>Phytopthora megakarya and P. palmivora, two closely related causual agents of cacao black pod achieved similar genome size and gene model numbers by different mechanisms.</title>
        <authorList>
            <person name="Ali S."/>
            <person name="Shao J."/>
            <person name="Larry D.J."/>
            <person name="Kronmiller B."/>
            <person name="Shen D."/>
            <person name="Strem M.D."/>
            <person name="Melnick R.L."/>
            <person name="Guiltinan M.J."/>
            <person name="Tyler B.M."/>
            <person name="Meinhardt L.W."/>
            <person name="Bailey B.A."/>
        </authorList>
    </citation>
    <scope>NUCLEOTIDE SEQUENCE [LARGE SCALE GENOMIC DNA]</scope>
    <source>
        <strain evidence="3">zdho120</strain>
    </source>
</reference>
<name>A0A225UNI4_9STRA</name>
<dbReference type="EMBL" id="NBNE01014054">
    <property type="protein sequence ID" value="OWY94642.1"/>
    <property type="molecule type" value="Genomic_DNA"/>
</dbReference>
<proteinExistence type="predicted"/>
<feature type="compositionally biased region" description="Acidic residues" evidence="1">
    <location>
        <begin position="106"/>
        <end position="118"/>
    </location>
</feature>
<comment type="caution">
    <text evidence="2">The sequence shown here is derived from an EMBL/GenBank/DDBJ whole genome shotgun (WGS) entry which is preliminary data.</text>
</comment>
<evidence type="ECO:0000313" key="3">
    <source>
        <dbReference type="Proteomes" id="UP000198211"/>
    </source>
</evidence>
<protein>
    <submittedName>
        <fullName evidence="2">Uncharacterized protein</fullName>
    </submittedName>
</protein>
<sequence>MKRRWNTYKSKFTKTLNMKKSETGMGLTSKEIQAGLSIPAKLDKLCPHFARMHALFGEKPNVKAAATKELGAVLSDAGSACESGCGNDSDENSHDGSEANNITGSGDDECTADNDDTSDTTRNADRGYERGSGHGFRGEYRHDLQESTEAARCVAGFDTRYDVGSRGRDRRADQHVAGVNTGLLVSNVDAVEGGDQVARVHRGDTGAATGRVVRESDSSTHQAGTRVGTGWCEQGRPSDIVQHCNESIDHMDSPNFDFRFDGWSPPPSSTPPRAGQTAFFLDKV</sequence>